<organism evidence="6 7">
    <name type="scientific">Leuconostoc litchii</name>
    <dbReference type="NCBI Taxonomy" id="1981069"/>
    <lineage>
        <taxon>Bacteria</taxon>
        <taxon>Bacillati</taxon>
        <taxon>Bacillota</taxon>
        <taxon>Bacilli</taxon>
        <taxon>Lactobacillales</taxon>
        <taxon>Lactobacillaceae</taxon>
        <taxon>Leuconostoc</taxon>
    </lineage>
</organism>
<sequence>MQNDYLKLALSNIDKKFNDHNSGRFVAQQLMDARIPLSDGNKHWETSPAQLIKQMHHLLGVLQATPGDLLFWGTQNAPYEVGIYVGGNQFIAIHNSEHVAKIQKISKSWYPCIAGSIF</sequence>
<comment type="caution">
    <text evidence="6">The sequence shown here is derived from an EMBL/GenBank/DDBJ whole genome shotgun (WGS) entry which is preliminary data.</text>
</comment>
<dbReference type="SUPFAM" id="SSF54001">
    <property type="entry name" value="Cysteine proteinases"/>
    <property type="match status" value="1"/>
</dbReference>
<evidence type="ECO:0000259" key="5">
    <source>
        <dbReference type="Pfam" id="PF00877"/>
    </source>
</evidence>
<evidence type="ECO:0000256" key="1">
    <source>
        <dbReference type="ARBA" id="ARBA00007074"/>
    </source>
</evidence>
<keyword evidence="7" id="KW-1185">Reference proteome</keyword>
<evidence type="ECO:0000313" key="7">
    <source>
        <dbReference type="Proteomes" id="UP000442244"/>
    </source>
</evidence>
<proteinExistence type="inferred from homology"/>
<dbReference type="GO" id="GO:0008234">
    <property type="term" value="F:cysteine-type peptidase activity"/>
    <property type="evidence" value="ECO:0007669"/>
    <property type="project" value="UniProtKB-KW"/>
</dbReference>
<keyword evidence="4" id="KW-0788">Thiol protease</keyword>
<keyword evidence="3 6" id="KW-0378">Hydrolase</keyword>
<feature type="domain" description="NlpC/P60" evidence="5">
    <location>
        <begin position="60"/>
        <end position="108"/>
    </location>
</feature>
<dbReference type="Gene3D" id="3.90.1720.10">
    <property type="entry name" value="endopeptidase domain like (from Nostoc punctiforme)"/>
    <property type="match status" value="1"/>
</dbReference>
<gene>
    <name evidence="6" type="ORF">ESZ47_05415</name>
</gene>
<evidence type="ECO:0000256" key="3">
    <source>
        <dbReference type="ARBA" id="ARBA00022801"/>
    </source>
</evidence>
<accession>A0A6P2CQA2</accession>
<protein>
    <submittedName>
        <fullName evidence="6">Hydrolase</fullName>
    </submittedName>
</protein>
<dbReference type="InterPro" id="IPR038765">
    <property type="entry name" value="Papain-like_cys_pep_sf"/>
</dbReference>
<comment type="similarity">
    <text evidence="1">Belongs to the peptidase C40 family.</text>
</comment>
<evidence type="ECO:0000256" key="2">
    <source>
        <dbReference type="ARBA" id="ARBA00022670"/>
    </source>
</evidence>
<name>A0A6P2CQA2_9LACO</name>
<dbReference type="GO" id="GO:0006508">
    <property type="term" value="P:proteolysis"/>
    <property type="evidence" value="ECO:0007669"/>
    <property type="project" value="UniProtKB-KW"/>
</dbReference>
<dbReference type="Pfam" id="PF00877">
    <property type="entry name" value="NLPC_P60"/>
    <property type="match status" value="1"/>
</dbReference>
<dbReference type="Proteomes" id="UP000442244">
    <property type="component" value="Unassembled WGS sequence"/>
</dbReference>
<dbReference type="AlphaFoldDB" id="A0A6P2CQA2"/>
<dbReference type="InterPro" id="IPR000064">
    <property type="entry name" value="NLP_P60_dom"/>
</dbReference>
<keyword evidence="2" id="KW-0645">Protease</keyword>
<dbReference type="OrthoDB" id="2143025at2"/>
<dbReference type="RefSeq" id="WP_148605449.1">
    <property type="nucleotide sequence ID" value="NZ_BSUV01000001.1"/>
</dbReference>
<dbReference type="EMBL" id="SDGY01000001">
    <property type="protein sequence ID" value="TYC47573.1"/>
    <property type="molecule type" value="Genomic_DNA"/>
</dbReference>
<evidence type="ECO:0000256" key="4">
    <source>
        <dbReference type="ARBA" id="ARBA00022807"/>
    </source>
</evidence>
<evidence type="ECO:0000313" key="6">
    <source>
        <dbReference type="EMBL" id="TYC47573.1"/>
    </source>
</evidence>
<reference evidence="6 7" key="1">
    <citation type="submission" date="2019-01" db="EMBL/GenBank/DDBJ databases">
        <title>Leuconostoc litchii sp. nov., a novel lactic acid bacterium isolated from lychee.</title>
        <authorList>
            <person name="Wang L.-T."/>
        </authorList>
    </citation>
    <scope>NUCLEOTIDE SEQUENCE [LARGE SCALE GENOMIC DNA]</scope>
    <source>
        <strain evidence="6 7">MB7</strain>
    </source>
</reference>